<evidence type="ECO:0000313" key="4">
    <source>
        <dbReference type="Proteomes" id="UP000272464"/>
    </source>
</evidence>
<dbReference type="RefSeq" id="WP_127198003.1">
    <property type="nucleotide sequence ID" value="NZ_RZNX01000001.1"/>
</dbReference>
<comment type="caution">
    <text evidence="3">The sequence shown here is derived from an EMBL/GenBank/DDBJ whole genome shotgun (WGS) entry which is preliminary data.</text>
</comment>
<dbReference type="Gene3D" id="1.10.3210.10">
    <property type="entry name" value="Hypothetical protein af1432"/>
    <property type="match status" value="1"/>
</dbReference>
<proteinExistence type="predicted"/>
<organism evidence="3 4">
    <name type="scientific">Paenibacillus zeisoli</name>
    <dbReference type="NCBI Taxonomy" id="2496267"/>
    <lineage>
        <taxon>Bacteria</taxon>
        <taxon>Bacillati</taxon>
        <taxon>Bacillota</taxon>
        <taxon>Bacilli</taxon>
        <taxon>Bacillales</taxon>
        <taxon>Paenibacillaceae</taxon>
        <taxon>Paenibacillus</taxon>
    </lineage>
</organism>
<keyword evidence="4" id="KW-1185">Reference proteome</keyword>
<gene>
    <name evidence="3" type="ORF">EJP77_04790</name>
</gene>
<dbReference type="InterPro" id="IPR003607">
    <property type="entry name" value="HD/PDEase_dom"/>
</dbReference>
<keyword evidence="1" id="KW-0378">Hydrolase</keyword>
<dbReference type="Pfam" id="PF01966">
    <property type="entry name" value="HD"/>
    <property type="match status" value="1"/>
</dbReference>
<dbReference type="InterPro" id="IPR050798">
    <property type="entry name" value="YhaM_exoribonuc/phosphodiest"/>
</dbReference>
<dbReference type="SMART" id="SM00471">
    <property type="entry name" value="HDc"/>
    <property type="match status" value="1"/>
</dbReference>
<reference evidence="3 4" key="1">
    <citation type="submission" date="2018-12" db="EMBL/GenBank/DDBJ databases">
        <authorList>
            <person name="Sun L."/>
            <person name="Chen Z."/>
        </authorList>
    </citation>
    <scope>NUCLEOTIDE SEQUENCE [LARGE SCALE GENOMIC DNA]</scope>
    <source>
        <strain evidence="3 4">3-5-3</strain>
    </source>
</reference>
<protein>
    <submittedName>
        <fullName evidence="3">HD domain-containing protein</fullName>
    </submittedName>
</protein>
<evidence type="ECO:0000313" key="3">
    <source>
        <dbReference type="EMBL" id="RUT36310.1"/>
    </source>
</evidence>
<dbReference type="CDD" id="cd00077">
    <property type="entry name" value="HDc"/>
    <property type="match status" value="1"/>
</dbReference>
<dbReference type="SUPFAM" id="SSF109604">
    <property type="entry name" value="HD-domain/PDEase-like"/>
    <property type="match status" value="1"/>
</dbReference>
<dbReference type="InterPro" id="IPR006674">
    <property type="entry name" value="HD_domain"/>
</dbReference>
<sequence>MKQVKAFVEGEEIIGFYLLKSVGIKQTNGAAPKDYLDLILADPSGEISAKFWDATHTDKETFFAPMLVKVKGLVHSYRDKLQFKISQIRPASPDDGHHITDYIRSAPVAPNDLVYAITTAAASIQDEDLRWIVNECIQKVGDKLHHYPAAKGMHHNFYAGLAYHVVRMLELAEFIVVQRPFLNRDLLIAGIILHDIAKTEELTAELGIVSEYSFTGKLIGHISLAVNWITEAALRRGMDLTSEKIVMLQHLILSHHNLGEWGSPVQPQLPEALALHLIDQLDAKMQAAEDALDTMADPGGWTPPLRALENKPLYRRKEL</sequence>
<accession>A0A433XQF4</accession>
<dbReference type="GO" id="GO:0016787">
    <property type="term" value="F:hydrolase activity"/>
    <property type="evidence" value="ECO:0007669"/>
    <property type="project" value="UniProtKB-KW"/>
</dbReference>
<evidence type="ECO:0000256" key="1">
    <source>
        <dbReference type="ARBA" id="ARBA00022801"/>
    </source>
</evidence>
<evidence type="ECO:0000259" key="2">
    <source>
        <dbReference type="SMART" id="SM00471"/>
    </source>
</evidence>
<dbReference type="PANTHER" id="PTHR37294:SF1">
    <property type="entry name" value="3'-5' EXORIBONUCLEASE YHAM"/>
    <property type="match status" value="1"/>
</dbReference>
<dbReference type="Proteomes" id="UP000272464">
    <property type="component" value="Unassembled WGS sequence"/>
</dbReference>
<dbReference type="GO" id="GO:0031125">
    <property type="term" value="P:rRNA 3'-end processing"/>
    <property type="evidence" value="ECO:0007669"/>
    <property type="project" value="TreeGrafter"/>
</dbReference>
<dbReference type="EMBL" id="RZNX01000001">
    <property type="protein sequence ID" value="RUT36310.1"/>
    <property type="molecule type" value="Genomic_DNA"/>
</dbReference>
<dbReference type="CDD" id="cd04492">
    <property type="entry name" value="YhaM_OBF_like"/>
    <property type="match status" value="1"/>
</dbReference>
<dbReference type="PANTHER" id="PTHR37294">
    <property type="entry name" value="3'-5' EXORIBONUCLEASE YHAM"/>
    <property type="match status" value="1"/>
</dbReference>
<feature type="domain" description="HD/PDEase" evidence="2">
    <location>
        <begin position="157"/>
        <end position="293"/>
    </location>
</feature>
<dbReference type="OrthoDB" id="9778453at2"/>
<name>A0A433XQF4_9BACL</name>
<dbReference type="AlphaFoldDB" id="A0A433XQF4"/>